<dbReference type="EMBL" id="JAPUFD010000019">
    <property type="protein sequence ID" value="MDI1492413.1"/>
    <property type="molecule type" value="Genomic_DNA"/>
</dbReference>
<reference evidence="3" key="1">
    <citation type="journal article" date="2023" name="Genome Biol. Evol.">
        <title>First Whole Genome Sequence and Flow Cytometry Genome Size Data for the Lichen-Forming Fungus Ramalina farinacea (Ascomycota).</title>
        <authorList>
            <person name="Llewellyn T."/>
            <person name="Mian S."/>
            <person name="Hill R."/>
            <person name="Leitch I.J."/>
            <person name="Gaya E."/>
        </authorList>
    </citation>
    <scope>NUCLEOTIDE SEQUENCE</scope>
    <source>
        <strain evidence="3">LIQ254RAFAR</strain>
    </source>
</reference>
<sequence>MFSKLLSLGALLVGSSLAVYPPAYLSASSAWGNGCEDCGYVAAFHTGAGTNAAILTNDTNQALLGQFDQTYWTFNGFSSVYSLYMQPTAESKFQNYGNVGINAGYTTAGFSEGDEDGLLVWNNTDMANIGSWFALCPTLIPGYESAGVQAQIFWQSNEAPSEGTEDCTPIVIHGAFE</sequence>
<evidence type="ECO:0000313" key="3">
    <source>
        <dbReference type="EMBL" id="MDI1492413.1"/>
    </source>
</evidence>
<keyword evidence="4" id="KW-1185">Reference proteome</keyword>
<proteinExistence type="predicted"/>
<evidence type="ECO:0000259" key="2">
    <source>
        <dbReference type="Pfam" id="PF25484"/>
    </source>
</evidence>
<gene>
    <name evidence="3" type="ORF">OHK93_003627</name>
</gene>
<dbReference type="AlphaFoldDB" id="A0AA43QWV5"/>
<keyword evidence="1" id="KW-0732">Signal</keyword>
<organism evidence="3 4">
    <name type="scientific">Ramalina farinacea</name>
    <dbReference type="NCBI Taxonomy" id="258253"/>
    <lineage>
        <taxon>Eukaryota</taxon>
        <taxon>Fungi</taxon>
        <taxon>Dikarya</taxon>
        <taxon>Ascomycota</taxon>
        <taxon>Pezizomycotina</taxon>
        <taxon>Lecanoromycetes</taxon>
        <taxon>OSLEUM clade</taxon>
        <taxon>Lecanoromycetidae</taxon>
        <taxon>Lecanorales</taxon>
        <taxon>Lecanorineae</taxon>
        <taxon>Ramalinaceae</taxon>
        <taxon>Ramalina</taxon>
    </lineage>
</organism>
<evidence type="ECO:0000313" key="4">
    <source>
        <dbReference type="Proteomes" id="UP001161017"/>
    </source>
</evidence>
<feature type="chain" id="PRO_5041225332" description="DUF7907 domain-containing protein" evidence="1">
    <location>
        <begin position="19"/>
        <end position="177"/>
    </location>
</feature>
<feature type="signal peptide" evidence="1">
    <location>
        <begin position="1"/>
        <end position="18"/>
    </location>
</feature>
<dbReference type="InterPro" id="IPR057229">
    <property type="entry name" value="DUF7907"/>
</dbReference>
<evidence type="ECO:0000256" key="1">
    <source>
        <dbReference type="SAM" id="SignalP"/>
    </source>
</evidence>
<dbReference type="Proteomes" id="UP001161017">
    <property type="component" value="Unassembled WGS sequence"/>
</dbReference>
<feature type="domain" description="DUF7907" evidence="2">
    <location>
        <begin position="40"/>
        <end position="170"/>
    </location>
</feature>
<comment type="caution">
    <text evidence="3">The sequence shown here is derived from an EMBL/GenBank/DDBJ whole genome shotgun (WGS) entry which is preliminary data.</text>
</comment>
<protein>
    <recommendedName>
        <fullName evidence="2">DUF7907 domain-containing protein</fullName>
    </recommendedName>
</protein>
<name>A0AA43QWV5_9LECA</name>
<accession>A0AA43QWV5</accession>
<dbReference type="Pfam" id="PF25484">
    <property type="entry name" value="DUF7907"/>
    <property type="match status" value="1"/>
</dbReference>